<dbReference type="EMBL" id="CT868030">
    <property type="protein sequence ID" value="CAK64265.1"/>
    <property type="molecule type" value="Genomic_DNA"/>
</dbReference>
<accession>A0C0E8</accession>
<evidence type="ECO:0000313" key="1">
    <source>
        <dbReference type="EMBL" id="CAK64265.1"/>
    </source>
</evidence>
<gene>
    <name evidence="1" type="ORF">GSPATT00006118001</name>
</gene>
<keyword evidence="2" id="KW-1185">Reference proteome</keyword>
<proteinExistence type="predicted"/>
<dbReference type="RefSeq" id="XP_001431663.1">
    <property type="nucleotide sequence ID" value="XM_001431626.1"/>
</dbReference>
<dbReference type="Proteomes" id="UP000000600">
    <property type="component" value="Unassembled WGS sequence"/>
</dbReference>
<organism evidence="1 2">
    <name type="scientific">Paramecium tetraurelia</name>
    <dbReference type="NCBI Taxonomy" id="5888"/>
    <lineage>
        <taxon>Eukaryota</taxon>
        <taxon>Sar</taxon>
        <taxon>Alveolata</taxon>
        <taxon>Ciliophora</taxon>
        <taxon>Intramacronucleata</taxon>
        <taxon>Oligohymenophorea</taxon>
        <taxon>Peniculida</taxon>
        <taxon>Parameciidae</taxon>
        <taxon>Paramecium</taxon>
    </lineage>
</organism>
<dbReference type="AlphaFoldDB" id="A0C0E8"/>
<sequence length="56" mass="6800">MENFKPVKTELYHKVECQAQGTQPDSDNRNKRINQNEEEFYKKEKRNNIDKNCLRV</sequence>
<dbReference type="InParanoid" id="A0C0E8"/>
<dbReference type="HOGENOM" id="CLU_3018413_0_0_1"/>
<reference evidence="1 2" key="1">
    <citation type="journal article" date="2006" name="Nature">
        <title>Global trends of whole-genome duplications revealed by the ciliate Paramecium tetraurelia.</title>
        <authorList>
            <consortium name="Genoscope"/>
            <person name="Aury J.-M."/>
            <person name="Jaillon O."/>
            <person name="Duret L."/>
            <person name="Noel B."/>
            <person name="Jubin C."/>
            <person name="Porcel B.M."/>
            <person name="Segurens B."/>
            <person name="Daubin V."/>
            <person name="Anthouard V."/>
            <person name="Aiach N."/>
            <person name="Arnaiz O."/>
            <person name="Billaut A."/>
            <person name="Beisson J."/>
            <person name="Blanc I."/>
            <person name="Bouhouche K."/>
            <person name="Camara F."/>
            <person name="Duharcourt S."/>
            <person name="Guigo R."/>
            <person name="Gogendeau D."/>
            <person name="Katinka M."/>
            <person name="Keller A.-M."/>
            <person name="Kissmehl R."/>
            <person name="Klotz C."/>
            <person name="Koll F."/>
            <person name="Le Moue A."/>
            <person name="Lepere C."/>
            <person name="Malinsky S."/>
            <person name="Nowacki M."/>
            <person name="Nowak J.K."/>
            <person name="Plattner H."/>
            <person name="Poulain J."/>
            <person name="Ruiz F."/>
            <person name="Serrano V."/>
            <person name="Zagulski M."/>
            <person name="Dessen P."/>
            <person name="Betermier M."/>
            <person name="Weissenbach J."/>
            <person name="Scarpelli C."/>
            <person name="Schachter V."/>
            <person name="Sperling L."/>
            <person name="Meyer E."/>
            <person name="Cohen J."/>
            <person name="Wincker P."/>
        </authorList>
    </citation>
    <scope>NUCLEOTIDE SEQUENCE [LARGE SCALE GENOMIC DNA]</scope>
    <source>
        <strain evidence="1 2">Stock d4-2</strain>
    </source>
</reference>
<evidence type="ECO:0000313" key="2">
    <source>
        <dbReference type="Proteomes" id="UP000000600"/>
    </source>
</evidence>
<dbReference type="GeneID" id="5017447"/>
<name>A0C0E8_PARTE</name>
<protein>
    <submittedName>
        <fullName evidence="1">Uncharacterized protein</fullName>
    </submittedName>
</protein>
<dbReference type="KEGG" id="ptm:GSPATT00006118001"/>